<dbReference type="CDD" id="cd03789">
    <property type="entry name" value="GT9_LPS_heptosyltransferase"/>
    <property type="match status" value="1"/>
</dbReference>
<dbReference type="EMBL" id="NBTZ01000046">
    <property type="protein sequence ID" value="OTP75795.1"/>
    <property type="molecule type" value="Genomic_DNA"/>
</dbReference>
<feature type="region of interest" description="Disordered" evidence="3">
    <location>
        <begin position="1"/>
        <end position="25"/>
    </location>
</feature>
<name>A0A242MWN7_CABSO</name>
<dbReference type="InterPro" id="IPR002201">
    <property type="entry name" value="Glyco_trans_9"/>
</dbReference>
<feature type="domain" description="Autotransproter heptosyltransferase TibC/BAHTCr-like N-terminal" evidence="4">
    <location>
        <begin position="28"/>
        <end position="89"/>
    </location>
</feature>
<dbReference type="Pfam" id="PF21129">
    <property type="entry name" value="TibC_1st"/>
    <property type="match status" value="1"/>
</dbReference>
<evidence type="ECO:0000256" key="1">
    <source>
        <dbReference type="ARBA" id="ARBA00022676"/>
    </source>
</evidence>
<protein>
    <submittedName>
        <fullName evidence="5">Plasmid pIB6 ORFA DNA</fullName>
    </submittedName>
</protein>
<evidence type="ECO:0000313" key="5">
    <source>
        <dbReference type="EMBL" id="OTP75795.1"/>
    </source>
</evidence>
<dbReference type="Gene3D" id="3.40.50.2000">
    <property type="entry name" value="Glycogen Phosphorylase B"/>
    <property type="match status" value="1"/>
</dbReference>
<dbReference type="Proteomes" id="UP000195221">
    <property type="component" value="Unassembled WGS sequence"/>
</dbReference>
<evidence type="ECO:0000256" key="3">
    <source>
        <dbReference type="SAM" id="MobiDB-lite"/>
    </source>
</evidence>
<reference evidence="5 6" key="1">
    <citation type="submission" date="2017-03" db="EMBL/GenBank/DDBJ databases">
        <title>Genome analysis of strain PAMC 26577.</title>
        <authorList>
            <person name="Oh H.-M."/>
            <person name="Yang J.-A."/>
        </authorList>
    </citation>
    <scope>NUCLEOTIDE SEQUENCE [LARGE SCALE GENOMIC DNA]</scope>
    <source>
        <strain evidence="5 6">PAMC 26577</strain>
    </source>
</reference>
<dbReference type="NCBIfam" id="TIGR04414">
    <property type="entry name" value="hepto_Aah_TibC"/>
    <property type="match status" value="1"/>
</dbReference>
<dbReference type="Pfam" id="PF01075">
    <property type="entry name" value="Glyco_transf_9"/>
    <property type="match status" value="1"/>
</dbReference>
<accession>A0A242MWN7</accession>
<comment type="caution">
    <text evidence="5">The sequence shown here is derived from an EMBL/GenBank/DDBJ whole genome shotgun (WGS) entry which is preliminary data.</text>
</comment>
<feature type="compositionally biased region" description="Polar residues" evidence="3">
    <location>
        <begin position="1"/>
        <end position="11"/>
    </location>
</feature>
<dbReference type="SUPFAM" id="SSF53756">
    <property type="entry name" value="UDP-Glycosyltransferase/glycogen phosphorylase"/>
    <property type="match status" value="1"/>
</dbReference>
<keyword evidence="1" id="KW-0328">Glycosyltransferase</keyword>
<dbReference type="RefSeq" id="WP_178391901.1">
    <property type="nucleotide sequence ID" value="NZ_MSRG01000068.1"/>
</dbReference>
<dbReference type="PANTHER" id="PTHR30160">
    <property type="entry name" value="TETRAACYLDISACCHARIDE 4'-KINASE-RELATED"/>
    <property type="match status" value="1"/>
</dbReference>
<dbReference type="InterPro" id="IPR051199">
    <property type="entry name" value="LPS_LOS_Heptosyltrfase"/>
</dbReference>
<dbReference type="InterPro" id="IPR049327">
    <property type="entry name" value="TibC/BAHTCr-like_N"/>
</dbReference>
<evidence type="ECO:0000259" key="4">
    <source>
        <dbReference type="Pfam" id="PF21129"/>
    </source>
</evidence>
<keyword evidence="2" id="KW-0808">Transferase</keyword>
<dbReference type="AlphaFoldDB" id="A0A242MWN7"/>
<evidence type="ECO:0000256" key="2">
    <source>
        <dbReference type="ARBA" id="ARBA00022679"/>
    </source>
</evidence>
<dbReference type="GO" id="GO:0009244">
    <property type="term" value="P:lipopolysaccharide core region biosynthetic process"/>
    <property type="evidence" value="ECO:0007669"/>
    <property type="project" value="TreeGrafter"/>
</dbReference>
<organism evidence="5 6">
    <name type="scientific">Caballeronia sordidicola</name>
    <name type="common">Burkholderia sordidicola</name>
    <dbReference type="NCBI Taxonomy" id="196367"/>
    <lineage>
        <taxon>Bacteria</taxon>
        <taxon>Pseudomonadati</taxon>
        <taxon>Pseudomonadota</taxon>
        <taxon>Betaproteobacteria</taxon>
        <taxon>Burkholderiales</taxon>
        <taxon>Burkholderiaceae</taxon>
        <taxon>Caballeronia</taxon>
    </lineage>
</organism>
<dbReference type="InterPro" id="IPR030929">
    <property type="entry name" value="Aah/TibC-like"/>
</dbReference>
<dbReference type="GO" id="GO:0008713">
    <property type="term" value="F:ADP-heptose-lipopolysaccharide heptosyltransferase activity"/>
    <property type="evidence" value="ECO:0007669"/>
    <property type="project" value="TreeGrafter"/>
</dbReference>
<gene>
    <name evidence="5" type="ORF">PAMC26577_12565</name>
</gene>
<sequence length="407" mass="46287">MSETASQSTQRGRNETEFARPGPPALSGAEGVRFDFNYGCRVQVPVDGWRVRMIDLDTFNVVLDEAVEANSIVTSRRKYFVRFLLEVFDGQRLVFSHTFNAANKKVALRMAPLALGDSIAWMPVIDAFREQHNCELHMPLGPHLQPLFREGYPRLHIADEELNSQADTFYATYYIGLLKPFSERDHQPTDPRVSNMQDMIAYLLGVPCEERRPNVVIADKSRLITERYVCIATQSTAQCKYWNNPRGWPTLIAHLKTLGYRVLCIDKEQSYGNAEYMNTMPEGAEDFTGNRPLQERLSLLNHADFFIGLGSGLSWLAWATGTPVVMISGFSHPSTEFRTPYRVINFHGCNSCFNDMTAEFEAADFAWCPRRADKAQRFQCTSIITPELVMRVVDKLITDKKLLAQAF</sequence>
<dbReference type="GO" id="GO:0005829">
    <property type="term" value="C:cytosol"/>
    <property type="evidence" value="ECO:0007669"/>
    <property type="project" value="TreeGrafter"/>
</dbReference>
<evidence type="ECO:0000313" key="6">
    <source>
        <dbReference type="Proteomes" id="UP000195221"/>
    </source>
</evidence>
<proteinExistence type="predicted"/>